<evidence type="ECO:0000313" key="8">
    <source>
        <dbReference type="Proteomes" id="UP001233999"/>
    </source>
</evidence>
<dbReference type="Pfam" id="PF00083">
    <property type="entry name" value="Sugar_tr"/>
    <property type="match status" value="1"/>
</dbReference>
<name>A0AAD8EFI2_DIPPU</name>
<reference evidence="7" key="1">
    <citation type="journal article" date="2023" name="IScience">
        <title>Live-bearing cockroach genome reveals convergent evolutionary mechanisms linked to viviparity in insects and beyond.</title>
        <authorList>
            <person name="Fouks B."/>
            <person name="Harrison M.C."/>
            <person name="Mikhailova A.A."/>
            <person name="Marchal E."/>
            <person name="English S."/>
            <person name="Carruthers M."/>
            <person name="Jennings E.C."/>
            <person name="Chiamaka E.L."/>
            <person name="Frigard R.A."/>
            <person name="Pippel M."/>
            <person name="Attardo G.M."/>
            <person name="Benoit J.B."/>
            <person name="Bornberg-Bauer E."/>
            <person name="Tobe S.S."/>
        </authorList>
    </citation>
    <scope>NUCLEOTIDE SEQUENCE</scope>
    <source>
        <strain evidence="7">Stay&amp;Tobe</strain>
    </source>
</reference>
<feature type="transmembrane region" description="Helical" evidence="5">
    <location>
        <begin position="48"/>
        <end position="68"/>
    </location>
</feature>
<feature type="non-terminal residue" evidence="7">
    <location>
        <position position="69"/>
    </location>
</feature>
<keyword evidence="2 5" id="KW-0812">Transmembrane</keyword>
<dbReference type="GO" id="GO:0016020">
    <property type="term" value="C:membrane"/>
    <property type="evidence" value="ECO:0007669"/>
    <property type="project" value="UniProtKB-SubCell"/>
</dbReference>
<dbReference type="EMBL" id="JASPKZ010005703">
    <property type="protein sequence ID" value="KAJ9588206.1"/>
    <property type="molecule type" value="Genomic_DNA"/>
</dbReference>
<dbReference type="Proteomes" id="UP001233999">
    <property type="component" value="Unassembled WGS sequence"/>
</dbReference>
<dbReference type="AlphaFoldDB" id="A0AAD8EFI2"/>
<dbReference type="InterPro" id="IPR005828">
    <property type="entry name" value="MFS_sugar_transport-like"/>
</dbReference>
<evidence type="ECO:0000256" key="5">
    <source>
        <dbReference type="SAM" id="Phobius"/>
    </source>
</evidence>
<evidence type="ECO:0000256" key="1">
    <source>
        <dbReference type="ARBA" id="ARBA00004141"/>
    </source>
</evidence>
<feature type="transmembrane region" description="Helical" evidence="5">
    <location>
        <begin position="26"/>
        <end position="42"/>
    </location>
</feature>
<dbReference type="GO" id="GO:0022857">
    <property type="term" value="F:transmembrane transporter activity"/>
    <property type="evidence" value="ECO:0007669"/>
    <property type="project" value="InterPro"/>
</dbReference>
<reference evidence="7" key="2">
    <citation type="submission" date="2023-05" db="EMBL/GenBank/DDBJ databases">
        <authorList>
            <person name="Fouks B."/>
        </authorList>
    </citation>
    <scope>NUCLEOTIDE SEQUENCE</scope>
    <source>
        <strain evidence="7">Stay&amp;Tobe</strain>
        <tissue evidence="7">Testes</tissue>
    </source>
</reference>
<evidence type="ECO:0000256" key="2">
    <source>
        <dbReference type="ARBA" id="ARBA00022692"/>
    </source>
</evidence>
<dbReference type="PROSITE" id="PS50850">
    <property type="entry name" value="MFS"/>
    <property type="match status" value="1"/>
</dbReference>
<sequence length="69" mass="7589">RVQLMVIPVGCLLGGISMDCWGRQRVTLICSCLFTLGWWLLTGAQNHIMIFIGKIVTGFCIGTTSTLLM</sequence>
<comment type="subcellular location">
    <subcellularLocation>
        <location evidence="1">Membrane</location>
        <topology evidence="1">Multi-pass membrane protein</topology>
    </subcellularLocation>
</comment>
<accession>A0AAD8EFI2</accession>
<evidence type="ECO:0000313" key="7">
    <source>
        <dbReference type="EMBL" id="KAJ9588206.1"/>
    </source>
</evidence>
<evidence type="ECO:0000256" key="4">
    <source>
        <dbReference type="ARBA" id="ARBA00023136"/>
    </source>
</evidence>
<keyword evidence="4 5" id="KW-0472">Membrane</keyword>
<organism evidence="7 8">
    <name type="scientific">Diploptera punctata</name>
    <name type="common">Pacific beetle cockroach</name>
    <dbReference type="NCBI Taxonomy" id="6984"/>
    <lineage>
        <taxon>Eukaryota</taxon>
        <taxon>Metazoa</taxon>
        <taxon>Ecdysozoa</taxon>
        <taxon>Arthropoda</taxon>
        <taxon>Hexapoda</taxon>
        <taxon>Insecta</taxon>
        <taxon>Pterygota</taxon>
        <taxon>Neoptera</taxon>
        <taxon>Polyneoptera</taxon>
        <taxon>Dictyoptera</taxon>
        <taxon>Blattodea</taxon>
        <taxon>Blaberoidea</taxon>
        <taxon>Blaberidae</taxon>
        <taxon>Diplopterinae</taxon>
        <taxon>Diploptera</taxon>
    </lineage>
</organism>
<dbReference type="InterPro" id="IPR020846">
    <property type="entry name" value="MFS_dom"/>
</dbReference>
<feature type="domain" description="Major facilitator superfamily (MFS) profile" evidence="6">
    <location>
        <begin position="1"/>
        <end position="69"/>
    </location>
</feature>
<dbReference type="InterPro" id="IPR036259">
    <property type="entry name" value="MFS_trans_sf"/>
</dbReference>
<gene>
    <name evidence="7" type="ORF">L9F63_018427</name>
</gene>
<keyword evidence="3 5" id="KW-1133">Transmembrane helix</keyword>
<proteinExistence type="predicted"/>
<feature type="non-terminal residue" evidence="7">
    <location>
        <position position="1"/>
    </location>
</feature>
<evidence type="ECO:0000259" key="6">
    <source>
        <dbReference type="PROSITE" id="PS50850"/>
    </source>
</evidence>
<dbReference type="SUPFAM" id="SSF103473">
    <property type="entry name" value="MFS general substrate transporter"/>
    <property type="match status" value="1"/>
</dbReference>
<evidence type="ECO:0000256" key="3">
    <source>
        <dbReference type="ARBA" id="ARBA00022989"/>
    </source>
</evidence>
<protein>
    <recommendedName>
        <fullName evidence="6">Major facilitator superfamily (MFS) profile domain-containing protein</fullName>
    </recommendedName>
</protein>
<comment type="caution">
    <text evidence="7">The sequence shown here is derived from an EMBL/GenBank/DDBJ whole genome shotgun (WGS) entry which is preliminary data.</text>
</comment>
<keyword evidence="8" id="KW-1185">Reference proteome</keyword>
<dbReference type="Gene3D" id="1.20.1250.20">
    <property type="entry name" value="MFS general substrate transporter like domains"/>
    <property type="match status" value="1"/>
</dbReference>